<keyword evidence="5 7" id="KW-1133">Transmembrane helix</keyword>
<evidence type="ECO:0000313" key="10">
    <source>
        <dbReference type="Proteomes" id="UP000011747"/>
    </source>
</evidence>
<feature type="transmembrane region" description="Helical" evidence="7">
    <location>
        <begin position="391"/>
        <end position="409"/>
    </location>
</feature>
<evidence type="ECO:0000313" key="9">
    <source>
        <dbReference type="EMBL" id="EHL79291.1"/>
    </source>
</evidence>
<evidence type="ECO:0000256" key="5">
    <source>
        <dbReference type="ARBA" id="ARBA00022989"/>
    </source>
</evidence>
<feature type="transmembrane region" description="Helical" evidence="7">
    <location>
        <begin position="15"/>
        <end position="34"/>
    </location>
</feature>
<feature type="transmembrane region" description="Helical" evidence="7">
    <location>
        <begin position="198"/>
        <end position="222"/>
    </location>
</feature>
<dbReference type="RefSeq" id="WP_003352782.1">
    <property type="nucleotide sequence ID" value="NZ_JH414742.1"/>
</dbReference>
<keyword evidence="4" id="KW-0029">Amino-acid transport</keyword>
<feature type="transmembrane region" description="Helical" evidence="7">
    <location>
        <begin position="415"/>
        <end position="432"/>
    </location>
</feature>
<comment type="caution">
    <text evidence="9">The sequence shown here is derived from an EMBL/GenBank/DDBJ whole genome shotgun (WGS) entry which is preliminary data.</text>
</comment>
<dbReference type="Pfam" id="PF00324">
    <property type="entry name" value="AA_permease"/>
    <property type="match status" value="1"/>
</dbReference>
<dbReference type="PATRIC" id="fig|665952.3.peg.501"/>
<comment type="subcellular location">
    <subcellularLocation>
        <location evidence="1">Cell membrane</location>
        <topology evidence="1">Multi-pass membrane protein</topology>
    </subcellularLocation>
</comment>
<dbReference type="InterPro" id="IPR004841">
    <property type="entry name" value="AA-permease/SLC12A_dom"/>
</dbReference>
<reference evidence="9 10" key="1">
    <citation type="submission" date="2011-09" db="EMBL/GenBank/DDBJ databases">
        <title>The Genome Sequence of Bacillus smithii 7_3_47FAA.</title>
        <authorList>
            <consortium name="The Broad Institute Genome Sequencing Platform"/>
            <person name="Earl A."/>
            <person name="Ward D."/>
            <person name="Feldgarden M."/>
            <person name="Gevers D."/>
            <person name="Daigneault M."/>
            <person name="Strauss J."/>
            <person name="Allen-Vercoe E."/>
            <person name="Young S.K."/>
            <person name="Zeng Q."/>
            <person name="Gargeya S."/>
            <person name="Fitzgerald M."/>
            <person name="Haas B."/>
            <person name="Abouelleil A."/>
            <person name="Alvarado L."/>
            <person name="Arachchi H.M."/>
            <person name="Berlin A."/>
            <person name="Brown A."/>
            <person name="Chapman S.B."/>
            <person name="Chen Z."/>
            <person name="Dunbar C."/>
            <person name="Freedman E."/>
            <person name="Gearin G."/>
            <person name="Goldberg J."/>
            <person name="Griggs A."/>
            <person name="Gujja S."/>
            <person name="Heiman D."/>
            <person name="Howarth C."/>
            <person name="Larson L."/>
            <person name="Lui A."/>
            <person name="MacDonald P.J.P."/>
            <person name="Montmayeur A."/>
            <person name="Murphy C."/>
            <person name="Neiman D."/>
            <person name="Pearson M."/>
            <person name="Priest M."/>
            <person name="Roberts A."/>
            <person name="Saif S."/>
            <person name="Shea T."/>
            <person name="Shenoy N."/>
            <person name="Sisk P."/>
            <person name="Stolte C."/>
            <person name="Sykes S."/>
            <person name="Wortman J."/>
            <person name="Nusbaum C."/>
            <person name="Birren B."/>
        </authorList>
    </citation>
    <scope>NUCLEOTIDE SEQUENCE [LARGE SCALE GENOMIC DNA]</scope>
    <source>
        <strain evidence="9 10">7_3_47FAA</strain>
    </source>
</reference>
<dbReference type="GO" id="GO:0006865">
    <property type="term" value="P:amino acid transport"/>
    <property type="evidence" value="ECO:0007669"/>
    <property type="project" value="UniProtKB-KW"/>
</dbReference>
<dbReference type="Gene3D" id="1.20.1740.10">
    <property type="entry name" value="Amino acid/polyamine transporter I"/>
    <property type="match status" value="1"/>
</dbReference>
<feature type="transmembrane region" description="Helical" evidence="7">
    <location>
        <begin position="85"/>
        <end position="105"/>
    </location>
</feature>
<keyword evidence="3 7" id="KW-0812">Transmembrane</keyword>
<feature type="transmembrane region" description="Helical" evidence="7">
    <location>
        <begin position="283"/>
        <end position="311"/>
    </location>
</feature>
<protein>
    <recommendedName>
        <fullName evidence="8">Amino acid permease/ SLC12A domain-containing protein</fullName>
    </recommendedName>
</protein>
<keyword evidence="2" id="KW-0813">Transport</keyword>
<dbReference type="EMBL" id="ACWF01000020">
    <property type="protein sequence ID" value="EHL79291.1"/>
    <property type="molecule type" value="Genomic_DNA"/>
</dbReference>
<keyword evidence="10" id="KW-1185">Reference proteome</keyword>
<dbReference type="Proteomes" id="UP000011747">
    <property type="component" value="Unassembled WGS sequence"/>
</dbReference>
<dbReference type="GO" id="GO:0055085">
    <property type="term" value="P:transmembrane transport"/>
    <property type="evidence" value="ECO:0007669"/>
    <property type="project" value="InterPro"/>
</dbReference>
<dbReference type="PIRSF" id="PIRSF006060">
    <property type="entry name" value="AA_transporter"/>
    <property type="match status" value="1"/>
</dbReference>
<evidence type="ECO:0000256" key="7">
    <source>
        <dbReference type="SAM" id="Phobius"/>
    </source>
</evidence>
<evidence type="ECO:0000256" key="3">
    <source>
        <dbReference type="ARBA" id="ARBA00022692"/>
    </source>
</evidence>
<feature type="transmembrane region" description="Helical" evidence="7">
    <location>
        <begin position="234"/>
        <end position="255"/>
    </location>
</feature>
<name>G9QHU4_9BACI</name>
<evidence type="ECO:0000256" key="6">
    <source>
        <dbReference type="ARBA" id="ARBA00023136"/>
    </source>
</evidence>
<sequence length="447" mass="48941">MESNKCSSKEGQLEWWQLSLIGVGCIIGTGYFLGSGLAIRNAGPSVILSYILAAISTYIVFDALAKMTKNDPQKGSFRSYAKKAYGRWAGFSTGWVYWCSEMLIMGSQMTALSIFSRFWFPNVPLWVFAAGYAILGIMVVLTGTKGFDRLENVFAVMKVSAILMFIVIASLALCGVLDGGNGFRVPTTIQQLFPNGVIGVWASLIYAFYSFGGIEIMGILAIRLRKKEDAPKSGSFMLFLLALIYCLSLGLAVIMDSWKAFYSKESPFVIALKDYHLPFFPHIFNGAFIIAGFSTMCASLFSVTSMLVTLAQDGDAPAALSKKGKWKLKVPVKALGLTAAGMAASVILALAMPDKVYEYITTAAGLMLLYNWFFILLSSRRLIELNAWGKTKRWSGMVLIILAVSGTLLEETSRFGFFGSLLFVGIVAIVVLKMRSNWKKGQKPAPI</sequence>
<feature type="transmembrane region" description="Helical" evidence="7">
    <location>
        <begin position="332"/>
        <end position="353"/>
    </location>
</feature>
<evidence type="ECO:0000256" key="2">
    <source>
        <dbReference type="ARBA" id="ARBA00022448"/>
    </source>
</evidence>
<feature type="transmembrane region" description="Helical" evidence="7">
    <location>
        <begin position="155"/>
        <end position="178"/>
    </location>
</feature>
<proteinExistence type="predicted"/>
<gene>
    <name evidence="9" type="ORF">HMPREF1015_01308</name>
</gene>
<evidence type="ECO:0000256" key="4">
    <source>
        <dbReference type="ARBA" id="ARBA00022970"/>
    </source>
</evidence>
<evidence type="ECO:0000256" key="1">
    <source>
        <dbReference type="ARBA" id="ARBA00004651"/>
    </source>
</evidence>
<keyword evidence="6 7" id="KW-0472">Membrane</keyword>
<feature type="transmembrane region" description="Helical" evidence="7">
    <location>
        <begin position="125"/>
        <end position="143"/>
    </location>
</feature>
<evidence type="ECO:0000259" key="8">
    <source>
        <dbReference type="Pfam" id="PF00324"/>
    </source>
</evidence>
<dbReference type="PROSITE" id="PS51257">
    <property type="entry name" value="PROKAR_LIPOPROTEIN"/>
    <property type="match status" value="1"/>
</dbReference>
<feature type="domain" description="Amino acid permease/ SLC12A" evidence="8">
    <location>
        <begin position="19"/>
        <end position="382"/>
    </location>
</feature>
<dbReference type="PANTHER" id="PTHR43495">
    <property type="entry name" value="GABA PERMEASE"/>
    <property type="match status" value="1"/>
</dbReference>
<dbReference type="AlphaFoldDB" id="G9QHU4"/>
<dbReference type="HOGENOM" id="CLU_007946_9_3_9"/>
<dbReference type="GO" id="GO:0005886">
    <property type="term" value="C:plasma membrane"/>
    <property type="evidence" value="ECO:0007669"/>
    <property type="project" value="UniProtKB-SubCell"/>
</dbReference>
<feature type="transmembrane region" description="Helical" evidence="7">
    <location>
        <begin position="46"/>
        <end position="65"/>
    </location>
</feature>
<accession>G9QHU4</accession>
<feature type="transmembrane region" description="Helical" evidence="7">
    <location>
        <begin position="359"/>
        <end position="379"/>
    </location>
</feature>
<organism evidence="9 10">
    <name type="scientific">Bacillus smithii 7_3_47FAA</name>
    <dbReference type="NCBI Taxonomy" id="665952"/>
    <lineage>
        <taxon>Bacteria</taxon>
        <taxon>Bacillati</taxon>
        <taxon>Bacillota</taxon>
        <taxon>Bacilli</taxon>
        <taxon>Bacillales</taxon>
        <taxon>Bacillaceae</taxon>
        <taxon>Bacillus</taxon>
    </lineage>
</organism>
<dbReference type="PANTHER" id="PTHR43495:SF5">
    <property type="entry name" value="GAMMA-AMINOBUTYRIC ACID PERMEASE"/>
    <property type="match status" value="1"/>
</dbReference>